<gene>
    <name evidence="1" type="ORF">HPB50_002356</name>
</gene>
<keyword evidence="2" id="KW-1185">Reference proteome</keyword>
<evidence type="ECO:0000313" key="1">
    <source>
        <dbReference type="EMBL" id="KAH6944226.1"/>
    </source>
</evidence>
<dbReference type="EMBL" id="CM023481">
    <property type="protein sequence ID" value="KAH6944226.1"/>
    <property type="molecule type" value="Genomic_DNA"/>
</dbReference>
<organism evidence="1 2">
    <name type="scientific">Hyalomma asiaticum</name>
    <name type="common">Tick</name>
    <dbReference type="NCBI Taxonomy" id="266040"/>
    <lineage>
        <taxon>Eukaryota</taxon>
        <taxon>Metazoa</taxon>
        <taxon>Ecdysozoa</taxon>
        <taxon>Arthropoda</taxon>
        <taxon>Chelicerata</taxon>
        <taxon>Arachnida</taxon>
        <taxon>Acari</taxon>
        <taxon>Parasitiformes</taxon>
        <taxon>Ixodida</taxon>
        <taxon>Ixodoidea</taxon>
        <taxon>Ixodidae</taxon>
        <taxon>Hyalomminae</taxon>
        <taxon>Hyalomma</taxon>
    </lineage>
</organism>
<sequence length="1985" mass="218254">MFRNGLGIGASAGLAQEKSFLGEFSDDDFASALLTNDIGSSTSLSVAGRRRDCSKAILIAGLAITLLVLSTMVITWKRKEKPEFVPPSGAVVPPLKDPPNRRVLAGRYRGMRSARNVSGFPRKKQFIVPGKRAFAGEQTTEFSMMEIADVNFDSLRTKKVASPETYTLAEPEVNEPFRQDTFTVHWRAAVGRKDAGPISKSPFFWINVNDTASVTPNLVRRFIGRRGFSVAPTTTTVKPNGGGGLIWGIDNGNISLYVIRFGRNKSANTRATGSNKTTPSAFSWTGITASTSKMTIGNIGTGLTSENATESFIKWDRLPEASDNAPPSKFATSAGAVPNTSVTKQGSRTVQNASHFSGDKSVASLAGAPTAHGASWFSEPSFGSHVHEATRRPVTTHPSVSGRRRQDRTDKEIGRIIPILDFDEPKNNDSSGRPDVPYWNAPSVPSQERFSQSTELTVFSAQGKRQGQQEGKREDVTPPHFLGVVGQKTAVVGADVKTRRVDVVIPESPLDGIDSAELPAGFVATNETSELSPSIPTVATGKTPVTFSGSKHATIISNRPNVMSRNNGFRLYSLLPEKSTAESYSASTVVSSSPTDFAYNGDRNLQTLATIENEKTLNESARTNETVSRSAQNNSSDLGSEDTAQQPRTVTNEHMSQTPPLSLSGGKIRDDIILDIGTQPPDYESATKVVSLGQPVNITRAVAARANHETVASTNSDTSLAGNITEHNGNGVEREVTSTALTQSQKKYVGLLKVGNVTENADRGDISPLNLFRNEGAHPSAQPTTTSSNDTLSVETNGTKYEEKKETLSTKNTLVVEVFNATKGVHEEKAWTEQRQTGSRSSEHMSRESVLVVSRITTGVDVRPTGENESRPSGLATTLSSWLGSEPSIQPSSSVIPGDAARNEVVAEGKDGGARREVQATPSSFHETRSSSPSAFKSSLSLSSEITTTQVSSHRTRRRIRMSRRGRYRKRLVTKETTTSITAAPVTSETAGQTRNRYPTRKHAKKRHHAKPTPTAKLSSEYGNIEAEKRYLKSTSSQVESYETPRKADGAIRNAGAGGDANSSTTEGAYKRKIKPVEITHRHGLNEKHKVAVTKSTKTPSESLGTPAIGNGNKSDLELFGDQVNDTDLLDDIYHHAGMNIWKFPKDASGLQKEHPGHKRKQRAHDNRKLLPRMMSKRTALTRPPYKAPIEWSAERKRAANLAPPIAVLTTTSAASSDSSQSYTPSSLVTLTSTGSPDTTSETPGDSNSSNDYAPIIHTFSHELNDTNMNTTEISSGNGLLDIEHELNDLRVSSFNSSSEQSNETGPAKTTGTDASSQTTTTTVATLVPVVGSATAVRCSTADCMEEGGRLHAFTDITLKPCTNFYEFACSGWIRSHPYPPNRKKVSVDDLVVQLTEQKTMEFIYENVLDHATYTDPLLHNVVKLFQGCSDKSFLMRNPAMALQAALDDVRLTDWPYDEEPMDVEVSEVIAFAARKLAVNPFFVPSLEVDSTTGSGWVFLFREPKAVVPEDAYLVGDVVSTYQKLVTQAMSLVNSDKNIQALAEPVLYVDQEVHKMVEQSRRLTDFTKEHYRKSLQHLDKRREFDVGSFLSTLLDGIAVLDSEVEFVVPTTTFLEDVQNLTMAFEKNVLLNYIGFRVLLALSPLLPHNDGRDLAHLQFAREIPTRTPAKRWRFCLRLLEGIYKLPLIQLQVDSFEKKDNFHTINRTMELLKKHLFRNVRNSSRFGHIPRQMIIAKLRDLKVQSFSSHFIGDAEVREKHYHGVPDVDPSNVLTDYVQTLNIVLKNYWSYYGSIGPNFRPLYFPRSGRRIMEGLYSMLEREASFFGSHNEVVKTSSWDYITTDGYLSLRGCLKEQYRKAAMPHLGAGLTSALQPSRSLRQDIKDNAIINVVIEAFKETMLDFGYKPGQFVLPGFAQTSMEQLFFLLYGTSQCEVTSQEAALADEIIRASHPRRYRVNHALQNNAIFSGAFMCATETEMNPKKKCKVW</sequence>
<comment type="caution">
    <text evidence="1">The sequence shown here is derived from an EMBL/GenBank/DDBJ whole genome shotgun (WGS) entry which is preliminary data.</text>
</comment>
<protein>
    <submittedName>
        <fullName evidence="1">Uncharacterized protein</fullName>
    </submittedName>
</protein>
<dbReference type="Proteomes" id="UP000821845">
    <property type="component" value="Chromosome 1"/>
</dbReference>
<accession>A0ACB7TDM3</accession>
<evidence type="ECO:0000313" key="2">
    <source>
        <dbReference type="Proteomes" id="UP000821845"/>
    </source>
</evidence>
<proteinExistence type="predicted"/>
<name>A0ACB7TDM3_HYAAI</name>
<reference evidence="1" key="1">
    <citation type="submission" date="2020-05" db="EMBL/GenBank/DDBJ databases">
        <title>Large-scale comparative analyses of tick genomes elucidate their genetic diversity and vector capacities.</title>
        <authorList>
            <person name="Jia N."/>
            <person name="Wang J."/>
            <person name="Shi W."/>
            <person name="Du L."/>
            <person name="Sun Y."/>
            <person name="Zhan W."/>
            <person name="Jiang J."/>
            <person name="Wang Q."/>
            <person name="Zhang B."/>
            <person name="Ji P."/>
            <person name="Sakyi L.B."/>
            <person name="Cui X."/>
            <person name="Yuan T."/>
            <person name="Jiang B."/>
            <person name="Yang W."/>
            <person name="Lam T.T.-Y."/>
            <person name="Chang Q."/>
            <person name="Ding S."/>
            <person name="Wang X."/>
            <person name="Zhu J."/>
            <person name="Ruan X."/>
            <person name="Zhao L."/>
            <person name="Wei J."/>
            <person name="Que T."/>
            <person name="Du C."/>
            <person name="Cheng J."/>
            <person name="Dai P."/>
            <person name="Han X."/>
            <person name="Huang E."/>
            <person name="Gao Y."/>
            <person name="Liu J."/>
            <person name="Shao H."/>
            <person name="Ye R."/>
            <person name="Li L."/>
            <person name="Wei W."/>
            <person name="Wang X."/>
            <person name="Wang C."/>
            <person name="Yang T."/>
            <person name="Huo Q."/>
            <person name="Li W."/>
            <person name="Guo W."/>
            <person name="Chen H."/>
            <person name="Zhou L."/>
            <person name="Ni X."/>
            <person name="Tian J."/>
            <person name="Zhou Y."/>
            <person name="Sheng Y."/>
            <person name="Liu T."/>
            <person name="Pan Y."/>
            <person name="Xia L."/>
            <person name="Li J."/>
            <person name="Zhao F."/>
            <person name="Cao W."/>
        </authorList>
    </citation>
    <scope>NUCLEOTIDE SEQUENCE</scope>
    <source>
        <strain evidence="1">Hyas-2018</strain>
    </source>
</reference>